<keyword evidence="3" id="KW-0804">Transcription</keyword>
<evidence type="ECO:0000313" key="8">
    <source>
        <dbReference type="EMBL" id="KAJ3042597.1"/>
    </source>
</evidence>
<dbReference type="GO" id="GO:0000978">
    <property type="term" value="F:RNA polymerase II cis-regulatory region sequence-specific DNA binding"/>
    <property type="evidence" value="ECO:0007669"/>
    <property type="project" value="TreeGrafter"/>
</dbReference>
<dbReference type="InterPro" id="IPR030456">
    <property type="entry name" value="TF_fork_head_CS_2"/>
</dbReference>
<accession>A0AAD5S5X0</accession>
<name>A0AAD5S5X0_9FUNG</name>
<dbReference type="PROSITE" id="PS00658">
    <property type="entry name" value="FORK_HEAD_2"/>
    <property type="match status" value="1"/>
</dbReference>
<feature type="DNA-binding region" description="Fork-head" evidence="5">
    <location>
        <begin position="79"/>
        <end position="174"/>
    </location>
</feature>
<feature type="domain" description="Fork-head" evidence="7">
    <location>
        <begin position="79"/>
        <end position="174"/>
    </location>
</feature>
<evidence type="ECO:0000256" key="2">
    <source>
        <dbReference type="ARBA" id="ARBA00023125"/>
    </source>
</evidence>
<organism evidence="8 9">
    <name type="scientific">Rhizophlyctis rosea</name>
    <dbReference type="NCBI Taxonomy" id="64517"/>
    <lineage>
        <taxon>Eukaryota</taxon>
        <taxon>Fungi</taxon>
        <taxon>Fungi incertae sedis</taxon>
        <taxon>Chytridiomycota</taxon>
        <taxon>Chytridiomycota incertae sedis</taxon>
        <taxon>Chytridiomycetes</taxon>
        <taxon>Rhizophlyctidales</taxon>
        <taxon>Rhizophlyctidaceae</taxon>
        <taxon>Rhizophlyctis</taxon>
    </lineage>
</organism>
<protein>
    <submittedName>
        <fullName evidence="8">Forkhead box protein J3</fullName>
    </submittedName>
</protein>
<evidence type="ECO:0000256" key="3">
    <source>
        <dbReference type="ARBA" id="ARBA00023163"/>
    </source>
</evidence>
<dbReference type="CDD" id="cd00059">
    <property type="entry name" value="FH_FOX"/>
    <property type="match status" value="1"/>
</dbReference>
<evidence type="ECO:0000256" key="1">
    <source>
        <dbReference type="ARBA" id="ARBA00023015"/>
    </source>
</evidence>
<gene>
    <name evidence="8" type="primary">FOXJ3</name>
    <name evidence="8" type="ORF">HK097_001996</name>
</gene>
<dbReference type="InterPro" id="IPR036390">
    <property type="entry name" value="WH_DNA-bd_sf"/>
</dbReference>
<feature type="region of interest" description="Disordered" evidence="6">
    <location>
        <begin position="168"/>
        <end position="200"/>
    </location>
</feature>
<dbReference type="SUPFAM" id="SSF46785">
    <property type="entry name" value="Winged helix' DNA-binding domain"/>
    <property type="match status" value="1"/>
</dbReference>
<reference evidence="8" key="1">
    <citation type="submission" date="2020-05" db="EMBL/GenBank/DDBJ databases">
        <title>Phylogenomic resolution of chytrid fungi.</title>
        <authorList>
            <person name="Stajich J.E."/>
            <person name="Amses K."/>
            <person name="Simmons R."/>
            <person name="Seto K."/>
            <person name="Myers J."/>
            <person name="Bonds A."/>
            <person name="Quandt C.A."/>
            <person name="Barry K."/>
            <person name="Liu P."/>
            <person name="Grigoriev I."/>
            <person name="Longcore J.E."/>
            <person name="James T.Y."/>
        </authorList>
    </citation>
    <scope>NUCLEOTIDE SEQUENCE</scope>
    <source>
        <strain evidence="8">JEL0318</strain>
    </source>
</reference>
<evidence type="ECO:0000256" key="4">
    <source>
        <dbReference type="ARBA" id="ARBA00023242"/>
    </source>
</evidence>
<comment type="caution">
    <text evidence="8">The sequence shown here is derived from an EMBL/GenBank/DDBJ whole genome shotgun (WGS) entry which is preliminary data.</text>
</comment>
<evidence type="ECO:0000259" key="7">
    <source>
        <dbReference type="PROSITE" id="PS50039"/>
    </source>
</evidence>
<dbReference type="FunFam" id="1.10.10.10:FF:000135">
    <property type="entry name" value="forkhead box protein G1"/>
    <property type="match status" value="1"/>
</dbReference>
<keyword evidence="9" id="KW-1185">Reference proteome</keyword>
<keyword evidence="2 5" id="KW-0238">DNA-binding</keyword>
<dbReference type="PROSITE" id="PS50039">
    <property type="entry name" value="FORK_HEAD_3"/>
    <property type="match status" value="1"/>
</dbReference>
<keyword evidence="4 5" id="KW-0539">Nucleus</keyword>
<comment type="subcellular location">
    <subcellularLocation>
        <location evidence="5">Nucleus</location>
    </subcellularLocation>
</comment>
<dbReference type="GO" id="GO:0005634">
    <property type="term" value="C:nucleus"/>
    <property type="evidence" value="ECO:0007669"/>
    <property type="project" value="UniProtKB-SubCell"/>
</dbReference>
<dbReference type="EMBL" id="JADGJD010001411">
    <property type="protein sequence ID" value="KAJ3042597.1"/>
    <property type="molecule type" value="Genomic_DNA"/>
</dbReference>
<dbReference type="AlphaFoldDB" id="A0AAD5S5X0"/>
<evidence type="ECO:0000313" key="9">
    <source>
        <dbReference type="Proteomes" id="UP001212841"/>
    </source>
</evidence>
<keyword evidence="1" id="KW-0805">Transcription regulation</keyword>
<dbReference type="InterPro" id="IPR036388">
    <property type="entry name" value="WH-like_DNA-bd_sf"/>
</dbReference>
<dbReference type="PANTHER" id="PTHR46078">
    <property type="entry name" value="FORKHEAD BOX PROTEIN J2 FAMILY MEMBER"/>
    <property type="match status" value="1"/>
</dbReference>
<feature type="non-terminal residue" evidence="8">
    <location>
        <position position="256"/>
    </location>
</feature>
<dbReference type="GO" id="GO:0000981">
    <property type="term" value="F:DNA-binding transcription factor activity, RNA polymerase II-specific"/>
    <property type="evidence" value="ECO:0007669"/>
    <property type="project" value="TreeGrafter"/>
</dbReference>
<dbReference type="Pfam" id="PF00250">
    <property type="entry name" value="Forkhead"/>
    <property type="match status" value="1"/>
</dbReference>
<dbReference type="Proteomes" id="UP001212841">
    <property type="component" value="Unassembled WGS sequence"/>
</dbReference>
<dbReference type="SMART" id="SM00339">
    <property type="entry name" value="FH"/>
    <property type="match status" value="1"/>
</dbReference>
<dbReference type="InterPro" id="IPR045912">
    <property type="entry name" value="FOXJ2/3-like"/>
</dbReference>
<evidence type="ECO:0000256" key="5">
    <source>
        <dbReference type="PROSITE-ProRule" id="PRU00089"/>
    </source>
</evidence>
<dbReference type="PANTHER" id="PTHR46078:SF2">
    <property type="entry name" value="FORK-HEAD DOMAIN-CONTAINING PROTEIN"/>
    <property type="match status" value="1"/>
</dbReference>
<evidence type="ECO:0000256" key="6">
    <source>
        <dbReference type="SAM" id="MobiDB-lite"/>
    </source>
</evidence>
<dbReference type="InterPro" id="IPR001766">
    <property type="entry name" value="Fork_head_dom"/>
</dbReference>
<dbReference type="PRINTS" id="PR00053">
    <property type="entry name" value="FORKHEAD"/>
</dbReference>
<sequence>MPPLRRHGPDLHIDISYTKSFVTSPPTSPILSADTPSVETPISAPIPASYNPARRRSSTFVKFDPLDPDFTLETHILTKPQYPYSTMIAFAIKTSPQQMLTLNEIYVWFEENYPYFKTAPPGWKNSIRHNLSLNPGFVKTARPVHEPGKGSYWALDIQKLSEGFKQKKIRKPYDNESSPTKSRRGSTKLYPSPPSSAHPGCEYLHSSHSQSFANLYGSLPDLRSPIDIYDSSPRFFDLATADSNDTIAFQEDVEME</sequence>
<dbReference type="Gene3D" id="1.10.10.10">
    <property type="entry name" value="Winged helix-like DNA-binding domain superfamily/Winged helix DNA-binding domain"/>
    <property type="match status" value="1"/>
</dbReference>
<proteinExistence type="predicted"/>